<evidence type="ECO:0000313" key="6">
    <source>
        <dbReference type="EMBL" id="WGM06670.1"/>
    </source>
</evidence>
<dbReference type="EMBL" id="CP123498">
    <property type="protein sequence ID" value="WGL96056.1"/>
    <property type="molecule type" value="Genomic_DNA"/>
</dbReference>
<sequence>MSAQDKTFPDYLRRRHSVTKLVVHLIFCTKYRRKLLDGAMIAQIREAMHHAAKRLEIDILEVDGEADHIHVLVGYPPKLSVSVLVNNLKSISSRMVRQQNSHLIKQSNTGVLWSRSYFACSSGGATIETLKTYVESQKTPD</sequence>
<keyword evidence="8" id="KW-1185">Reference proteome</keyword>
<evidence type="ECO:0000313" key="3">
    <source>
        <dbReference type="EMBL" id="WGL93843.1"/>
    </source>
</evidence>
<dbReference type="EMBL" id="CP038613">
    <property type="protein sequence ID" value="QBY42564.1"/>
    <property type="molecule type" value="Genomic_DNA"/>
</dbReference>
<dbReference type="Proteomes" id="UP000295134">
    <property type="component" value="Chromosome"/>
</dbReference>
<dbReference type="EMBL" id="CP123491">
    <property type="protein sequence ID" value="WGL93843.1"/>
    <property type="molecule type" value="Genomic_DNA"/>
</dbReference>
<dbReference type="RefSeq" id="WP_135677529.1">
    <property type="nucleotide sequence ID" value="NZ_CP038613.1"/>
</dbReference>
<accession>A0A4P7KYA1</accession>
<dbReference type="NCBIfam" id="NF033573">
    <property type="entry name" value="transpos_IS200"/>
    <property type="match status" value="1"/>
</dbReference>
<dbReference type="InterPro" id="IPR002686">
    <property type="entry name" value="Transposase_17"/>
</dbReference>
<dbReference type="EMBL" id="CP123523">
    <property type="protein sequence ID" value="WGM06670.1"/>
    <property type="molecule type" value="Genomic_DNA"/>
</dbReference>
<evidence type="ECO:0000313" key="5">
    <source>
        <dbReference type="EMBL" id="WGM02483.1"/>
    </source>
</evidence>
<organism evidence="2 7">
    <name type="scientific">Arsenophonus nasoniae</name>
    <name type="common">son-killer infecting Nasonia vitripennis</name>
    <dbReference type="NCBI Taxonomy" id="638"/>
    <lineage>
        <taxon>Bacteria</taxon>
        <taxon>Pseudomonadati</taxon>
        <taxon>Pseudomonadota</taxon>
        <taxon>Gammaproteobacteria</taxon>
        <taxon>Enterobacterales</taxon>
        <taxon>Morganellaceae</taxon>
        <taxon>Arsenophonus</taxon>
    </lineage>
</organism>
<dbReference type="SMART" id="SM01321">
    <property type="entry name" value="Y1_Tnp"/>
    <property type="match status" value="1"/>
</dbReference>
<evidence type="ECO:0000313" key="4">
    <source>
        <dbReference type="EMBL" id="WGL96056.1"/>
    </source>
</evidence>
<dbReference type="Proteomes" id="UP001177597">
    <property type="component" value="Chromosome"/>
</dbReference>
<dbReference type="AlphaFoldDB" id="A0A4P7KYA1"/>
<dbReference type="GO" id="GO:0003677">
    <property type="term" value="F:DNA binding"/>
    <property type="evidence" value="ECO:0007669"/>
    <property type="project" value="InterPro"/>
</dbReference>
<name>A0A4P7KYA1_9GAMM</name>
<dbReference type="PANTHER" id="PTHR33360">
    <property type="entry name" value="TRANSPOSASE FOR INSERTION SEQUENCE ELEMENT IS200"/>
    <property type="match status" value="1"/>
</dbReference>
<dbReference type="Pfam" id="PF01797">
    <property type="entry name" value="Y1_Tnp"/>
    <property type="match status" value="1"/>
</dbReference>
<evidence type="ECO:0000313" key="8">
    <source>
        <dbReference type="Proteomes" id="UP001177592"/>
    </source>
</evidence>
<geneLocation type="plasmid" evidence="3 9">
    <name>paIh1</name>
</geneLocation>
<proteinExistence type="predicted"/>
<dbReference type="Proteomes" id="UP001177592">
    <property type="component" value="Chromosome"/>
</dbReference>
<reference evidence="3" key="2">
    <citation type="submission" date="2023-04" db="EMBL/GenBank/DDBJ databases">
        <title>Genome dynamics across the evolutionary transition to endosymbiosis.</title>
        <authorList>
            <person name="Siozios S."/>
            <person name="Nadal-Jimenez P."/>
            <person name="Azagi T."/>
            <person name="Sprong H."/>
            <person name="Frost C.L."/>
            <person name="Parratt S.R."/>
            <person name="Taylor G."/>
            <person name="Brettell L."/>
            <person name="Lew K.C."/>
            <person name="Croft L."/>
            <person name="King K.C."/>
            <person name="Brockhurst M.A."/>
            <person name="Hypsa V."/>
            <person name="Novakova E."/>
            <person name="Darby A.C."/>
            <person name="Hurst G.D.D."/>
        </authorList>
    </citation>
    <scope>NUCLEOTIDE SEQUENCE</scope>
    <source>
        <strain evidence="3">AIh</strain>
        <strain evidence="6">ANv_CAN</strain>
        <strain evidence="5">APv</strain>
        <plasmid evidence="3">paIh1</plasmid>
    </source>
</reference>
<dbReference type="Proteomes" id="UP001177595">
    <property type="component" value="Chromosome"/>
</dbReference>
<evidence type="ECO:0000259" key="1">
    <source>
        <dbReference type="SMART" id="SM01321"/>
    </source>
</evidence>
<evidence type="ECO:0000313" key="2">
    <source>
        <dbReference type="EMBL" id="QBY42564.1"/>
    </source>
</evidence>
<dbReference type="KEGG" id="ans:ArsFIN_11210"/>
<dbReference type="InterPro" id="IPR036515">
    <property type="entry name" value="Transposase_17_sf"/>
</dbReference>
<dbReference type="Proteomes" id="UP001177597">
    <property type="component" value="Plasmid paIh1"/>
</dbReference>
<dbReference type="GO" id="GO:0004803">
    <property type="term" value="F:transposase activity"/>
    <property type="evidence" value="ECO:0007669"/>
    <property type="project" value="InterPro"/>
</dbReference>
<gene>
    <name evidence="3" type="primary">tnpA</name>
    <name evidence="2" type="ORF">ArsFIN_11210</name>
    <name evidence="3" type="ORF">QE207_00245</name>
    <name evidence="4" type="ORF">QE207_05600</name>
    <name evidence="5" type="ORF">QE210_05190</name>
    <name evidence="6" type="ORF">QE258_04965</name>
</gene>
<dbReference type="PANTHER" id="PTHR33360:SF2">
    <property type="entry name" value="TRANSPOSASE FOR INSERTION SEQUENCE ELEMENT IS200"/>
    <property type="match status" value="1"/>
</dbReference>
<keyword evidence="3" id="KW-0614">Plasmid</keyword>
<protein>
    <submittedName>
        <fullName evidence="3">IS200/IS605 family transposase</fullName>
    </submittedName>
    <submittedName>
        <fullName evidence="2">Transposase IS200 like protein</fullName>
    </submittedName>
</protein>
<dbReference type="SUPFAM" id="SSF143422">
    <property type="entry name" value="Transposase IS200-like"/>
    <property type="match status" value="1"/>
</dbReference>
<feature type="domain" description="Transposase IS200-like" evidence="1">
    <location>
        <begin position="18"/>
        <end position="137"/>
    </location>
</feature>
<dbReference type="GeneID" id="96876342"/>
<dbReference type="GO" id="GO:0006313">
    <property type="term" value="P:DNA transposition"/>
    <property type="evidence" value="ECO:0007669"/>
    <property type="project" value="InterPro"/>
</dbReference>
<reference evidence="2 7" key="1">
    <citation type="submission" date="2019-03" db="EMBL/GenBank/DDBJ databases">
        <title>Long-read sequencing reveals hyperdense prophage content in a complex bacterial symbiont genome.</title>
        <authorList>
            <person name="Frost C.L."/>
            <person name="Siozios S."/>
            <person name="Nadal-Jimenez P."/>
            <person name="Brockhurst M.A."/>
            <person name="King K.C."/>
            <person name="Darby A.C."/>
            <person name="Hurst G.D.D."/>
        </authorList>
    </citation>
    <scope>NUCLEOTIDE SEQUENCE [LARGE SCALE GENOMIC DNA]</scope>
    <source>
        <strain evidence="2 7">FIN</strain>
    </source>
</reference>
<dbReference type="EMBL" id="CP123504">
    <property type="protein sequence ID" value="WGM02483.1"/>
    <property type="molecule type" value="Genomic_DNA"/>
</dbReference>
<evidence type="ECO:0000313" key="7">
    <source>
        <dbReference type="Proteomes" id="UP000295134"/>
    </source>
</evidence>
<dbReference type="Gene3D" id="3.30.70.1290">
    <property type="entry name" value="Transposase IS200-like"/>
    <property type="match status" value="1"/>
</dbReference>
<evidence type="ECO:0000313" key="9">
    <source>
        <dbReference type="Proteomes" id="UP001177597"/>
    </source>
</evidence>